<evidence type="ECO:0000313" key="2">
    <source>
        <dbReference type="Proteomes" id="UP000288716"/>
    </source>
</evidence>
<organism evidence="1 2">
    <name type="scientific">Leptotrombidium deliense</name>
    <dbReference type="NCBI Taxonomy" id="299467"/>
    <lineage>
        <taxon>Eukaryota</taxon>
        <taxon>Metazoa</taxon>
        <taxon>Ecdysozoa</taxon>
        <taxon>Arthropoda</taxon>
        <taxon>Chelicerata</taxon>
        <taxon>Arachnida</taxon>
        <taxon>Acari</taxon>
        <taxon>Acariformes</taxon>
        <taxon>Trombidiformes</taxon>
        <taxon>Prostigmata</taxon>
        <taxon>Anystina</taxon>
        <taxon>Parasitengona</taxon>
        <taxon>Trombiculoidea</taxon>
        <taxon>Trombiculidae</taxon>
        <taxon>Leptotrombidium</taxon>
    </lineage>
</organism>
<gene>
    <name evidence="1" type="ORF">B4U80_08108</name>
</gene>
<dbReference type="EMBL" id="NCKV01045869">
    <property type="protein sequence ID" value="RWS18112.1"/>
    <property type="molecule type" value="Genomic_DNA"/>
</dbReference>
<name>A0A443RS70_9ACAR</name>
<dbReference type="Proteomes" id="UP000288716">
    <property type="component" value="Unassembled WGS sequence"/>
</dbReference>
<reference evidence="1 2" key="1">
    <citation type="journal article" date="2018" name="Gigascience">
        <title>Genomes of trombidid mites reveal novel predicted allergens and laterally-transferred genes associated with secondary metabolism.</title>
        <authorList>
            <person name="Dong X."/>
            <person name="Chaisiri K."/>
            <person name="Xia D."/>
            <person name="Armstrong S.D."/>
            <person name="Fang Y."/>
            <person name="Donnelly M.J."/>
            <person name="Kadowaki T."/>
            <person name="McGarry J.W."/>
            <person name="Darby A.C."/>
            <person name="Makepeace B.L."/>
        </authorList>
    </citation>
    <scope>NUCLEOTIDE SEQUENCE [LARGE SCALE GENOMIC DNA]</scope>
    <source>
        <strain evidence="1">UoL-UT</strain>
    </source>
</reference>
<protein>
    <submittedName>
        <fullName evidence="1">Uncharacterized protein</fullName>
    </submittedName>
</protein>
<proteinExistence type="predicted"/>
<keyword evidence="2" id="KW-1185">Reference proteome</keyword>
<dbReference type="AlphaFoldDB" id="A0A443RS70"/>
<accession>A0A443RS70</accession>
<comment type="caution">
    <text evidence="1">The sequence shown here is derived from an EMBL/GenBank/DDBJ whole genome shotgun (WGS) entry which is preliminary data.</text>
</comment>
<evidence type="ECO:0000313" key="1">
    <source>
        <dbReference type="EMBL" id="RWS18112.1"/>
    </source>
</evidence>
<dbReference type="VEuPathDB" id="VectorBase:LDEU013928"/>
<sequence>MPSSQLKKGKIYNGNRHIK</sequence>